<dbReference type="OrthoDB" id="408631at2759"/>
<comment type="similarity">
    <text evidence="1 3">Belongs to the type-B carboxylesterase/lipase family.</text>
</comment>
<dbReference type="InterPro" id="IPR019826">
    <property type="entry name" value="Carboxylesterase_B_AS"/>
</dbReference>
<feature type="chain" id="PRO_5009363456" description="Carboxylic ester hydrolase" evidence="3">
    <location>
        <begin position="17"/>
        <end position="533"/>
    </location>
</feature>
<dbReference type="PANTHER" id="PTHR43918:SF4">
    <property type="entry name" value="CARBOXYLIC ESTER HYDROLASE"/>
    <property type="match status" value="1"/>
</dbReference>
<dbReference type="Pfam" id="PF00135">
    <property type="entry name" value="COesterase"/>
    <property type="match status" value="1"/>
</dbReference>
<evidence type="ECO:0000256" key="3">
    <source>
        <dbReference type="RuleBase" id="RU361235"/>
    </source>
</evidence>
<evidence type="ECO:0000313" key="5">
    <source>
        <dbReference type="EMBL" id="OGE50739.1"/>
    </source>
</evidence>
<sequence>MYQLLWIVLQAATSAATLVNHSAELRVVTSSGIVSGIYNNTAQTVRGFIGIPYAEPPVGRLRFAPAQSKPPARHPIDASSFSDPCPQVYTYSNESIWSILPYKIWNPANMSEDCLYINIWTPSSKHQGKRARNAAVMMFIHGGGYGSGSGSVAFYDGTNLVQDNEDIIFVTFNYRLNVFGFPNAPGLDPLKQNLGLMNQRLAVEWVHKNIANFGGDPKRILLFGQSAGASSVDIYSYAYLDNQLVSAFALHSGTAPSLITRADHKNWNDLSTAVGCGSGAKSLACMRRVPATKIVEARTQGNYKYNFYPIVDNRTVFSDYAARTRKGKVALLPTLAGINEHEFSAIVRLSQESVNETDICENVQKAFNCPLQETVKMRLDRNVPTWRYLYRGNFTSLSPTTWLGAYHTAEIPIVFGTYNLSKAIAPSAGEAEASRYIQGTPSETYSDSSRSYEYFLGAWVAFAKNPQNGLSKYGWPQFSFDQPTLINLALDNTTQVVFTSADPWDSYCNEVGKTTDIEGIQDGKGQIVLGYDL</sequence>
<organism evidence="5 6">
    <name type="scientific">Penicillium arizonense</name>
    <dbReference type="NCBI Taxonomy" id="1835702"/>
    <lineage>
        <taxon>Eukaryota</taxon>
        <taxon>Fungi</taxon>
        <taxon>Dikarya</taxon>
        <taxon>Ascomycota</taxon>
        <taxon>Pezizomycotina</taxon>
        <taxon>Eurotiomycetes</taxon>
        <taxon>Eurotiomycetidae</taxon>
        <taxon>Eurotiales</taxon>
        <taxon>Aspergillaceae</taxon>
        <taxon>Penicillium</taxon>
    </lineage>
</organism>
<keyword evidence="2 3" id="KW-0378">Hydrolase</keyword>
<dbReference type="Gene3D" id="3.40.50.1820">
    <property type="entry name" value="alpha/beta hydrolase"/>
    <property type="match status" value="2"/>
</dbReference>
<dbReference type="InterPro" id="IPR050654">
    <property type="entry name" value="AChE-related_enzymes"/>
</dbReference>
<dbReference type="GO" id="GO:0052689">
    <property type="term" value="F:carboxylic ester hydrolase activity"/>
    <property type="evidence" value="ECO:0007669"/>
    <property type="project" value="TreeGrafter"/>
</dbReference>
<dbReference type="InterPro" id="IPR002018">
    <property type="entry name" value="CarbesteraseB"/>
</dbReference>
<proteinExistence type="inferred from homology"/>
<feature type="domain" description="Carboxylesterase type B" evidence="4">
    <location>
        <begin position="26"/>
        <end position="356"/>
    </location>
</feature>
<gene>
    <name evidence="5" type="ORF">PENARI_c016G09135</name>
</gene>
<dbReference type="InterPro" id="IPR029058">
    <property type="entry name" value="AB_hydrolase_fold"/>
</dbReference>
<evidence type="ECO:0000313" key="6">
    <source>
        <dbReference type="Proteomes" id="UP000177622"/>
    </source>
</evidence>
<dbReference type="PROSITE" id="PS00941">
    <property type="entry name" value="CARBOXYLESTERASE_B_2"/>
    <property type="match status" value="1"/>
</dbReference>
<dbReference type="EC" id="3.1.1.-" evidence="3"/>
<dbReference type="Proteomes" id="UP000177622">
    <property type="component" value="Unassembled WGS sequence"/>
</dbReference>
<keyword evidence="6" id="KW-1185">Reference proteome</keyword>
<dbReference type="PROSITE" id="PS00122">
    <property type="entry name" value="CARBOXYLESTERASE_B_1"/>
    <property type="match status" value="1"/>
</dbReference>
<protein>
    <recommendedName>
        <fullName evidence="3">Carboxylic ester hydrolase</fullName>
        <ecNumber evidence="3">3.1.1.-</ecNumber>
    </recommendedName>
</protein>
<dbReference type="AlphaFoldDB" id="A0A1F5LCT7"/>
<keyword evidence="3" id="KW-0732">Signal</keyword>
<dbReference type="InterPro" id="IPR019819">
    <property type="entry name" value="Carboxylesterase_B_CS"/>
</dbReference>
<dbReference type="GeneID" id="34578870"/>
<reference evidence="5 6" key="1">
    <citation type="journal article" date="2016" name="Sci. Rep.">
        <title>Penicillium arizonense, a new, genome sequenced fungal species, reveals a high chemical diversity in secreted metabolites.</title>
        <authorList>
            <person name="Grijseels S."/>
            <person name="Nielsen J.C."/>
            <person name="Randelovic M."/>
            <person name="Nielsen J."/>
            <person name="Nielsen K.F."/>
            <person name="Workman M."/>
            <person name="Frisvad J.C."/>
        </authorList>
    </citation>
    <scope>NUCLEOTIDE SEQUENCE [LARGE SCALE GENOMIC DNA]</scope>
    <source>
        <strain evidence="5 6">CBS 141311</strain>
    </source>
</reference>
<dbReference type="GO" id="GO:0072330">
    <property type="term" value="P:monocarboxylic acid biosynthetic process"/>
    <property type="evidence" value="ECO:0007669"/>
    <property type="project" value="UniProtKB-ARBA"/>
</dbReference>
<dbReference type="RefSeq" id="XP_022486185.1">
    <property type="nucleotide sequence ID" value="XM_022634136.1"/>
</dbReference>
<name>A0A1F5LCT7_PENAI</name>
<feature type="signal peptide" evidence="3">
    <location>
        <begin position="1"/>
        <end position="16"/>
    </location>
</feature>
<dbReference type="STRING" id="1835702.A0A1F5LCT7"/>
<evidence type="ECO:0000256" key="1">
    <source>
        <dbReference type="ARBA" id="ARBA00005964"/>
    </source>
</evidence>
<dbReference type="GO" id="GO:0017000">
    <property type="term" value="P:antibiotic biosynthetic process"/>
    <property type="evidence" value="ECO:0007669"/>
    <property type="project" value="UniProtKB-ARBA"/>
</dbReference>
<accession>A0A1F5LCT7</accession>
<dbReference type="SUPFAM" id="SSF53474">
    <property type="entry name" value="alpha/beta-Hydrolases"/>
    <property type="match status" value="1"/>
</dbReference>
<dbReference type="EMBL" id="LXJU01000016">
    <property type="protein sequence ID" value="OGE50739.1"/>
    <property type="molecule type" value="Genomic_DNA"/>
</dbReference>
<comment type="caution">
    <text evidence="5">The sequence shown here is derived from an EMBL/GenBank/DDBJ whole genome shotgun (WGS) entry which is preliminary data.</text>
</comment>
<evidence type="ECO:0000256" key="2">
    <source>
        <dbReference type="ARBA" id="ARBA00022801"/>
    </source>
</evidence>
<dbReference type="PANTHER" id="PTHR43918">
    <property type="entry name" value="ACETYLCHOLINESTERASE"/>
    <property type="match status" value="1"/>
</dbReference>
<evidence type="ECO:0000259" key="4">
    <source>
        <dbReference type="Pfam" id="PF00135"/>
    </source>
</evidence>